<protein>
    <recommendedName>
        <fullName evidence="3">HTH cro/C1-type domain-containing protein</fullName>
    </recommendedName>
</protein>
<reference evidence="5" key="2">
    <citation type="submission" date="2007-04" db="EMBL/GenBank/DDBJ databases">
        <title>Complete genome sequence of the nitrogen-fixing bacterium Azorhizobium caulinodans ORS571.</title>
        <authorList>
            <person name="Lee K.B."/>
            <person name="Backer P.D."/>
            <person name="Aono T."/>
            <person name="Liu C.T."/>
            <person name="Suzuki S."/>
            <person name="Suzuki T."/>
            <person name="Kaneko T."/>
            <person name="Yamada M."/>
            <person name="Tabata S."/>
            <person name="Kupfer D.M."/>
            <person name="Najar F.Z."/>
            <person name="Wiley G.B."/>
            <person name="Roe B."/>
            <person name="Binnewies T."/>
            <person name="Ussery D."/>
            <person name="Vereecke D."/>
            <person name="Gevers D."/>
            <person name="Holsters M."/>
            <person name="Oyaizu H."/>
        </authorList>
    </citation>
    <scope>NUCLEOTIDE SEQUENCE [LARGE SCALE GENOMIC DNA]</scope>
    <source>
        <strain evidence="5">ATCC 43989 / DSM 5975 / JCM 20966 / LMG 6465 / NBRC 14845 / NCIMB 13405 / ORS 571</strain>
    </source>
</reference>
<dbReference type="KEGG" id="azc:AZC_1827"/>
<dbReference type="GO" id="GO:0003677">
    <property type="term" value="F:DNA binding"/>
    <property type="evidence" value="ECO:0007669"/>
    <property type="project" value="UniProtKB-KW"/>
</dbReference>
<name>A8I283_AZOC5</name>
<dbReference type="Pfam" id="PF07883">
    <property type="entry name" value="Cupin_2"/>
    <property type="match status" value="1"/>
</dbReference>
<reference evidence="4 5" key="6">
    <citation type="journal article" date="2011" name="Appl. Environ. Microbiol.">
        <title>Involvement of the azorhizobial chromosome partition gene (parA) in the onset of bacteroid differentiation during Sesbania rostrata stem nodule development.</title>
        <authorList>
            <person name="Liu CT."/>
            <person name="Lee KB."/>
            <person name="Wang YS."/>
            <person name="Peng MH."/>
            <person name="Lee KT."/>
            <person name="Suzuki S."/>
            <person name="Suzuki T."/>
            <person name="Oyaizu H."/>
        </authorList>
    </citation>
    <scope>NUCLEOTIDE SEQUENCE [LARGE SCALE GENOMIC DNA]</scope>
    <source>
        <strain evidence="5">ATCC 43989 / DSM 5975 / JCM 20966 / LMG 6465 / NBRC 14845 / NCIMB 13405 / ORS 571</strain>
    </source>
</reference>
<reference evidence="4 5" key="4">
    <citation type="journal article" date="2009" name="Appl. Environ. Microbiol.">
        <title>Comparative genome-wide transcriptional profiling of Azorhizobium caulinodans ORS571 grown under free-living and symbiotic conditions.</title>
        <authorList>
            <person name="Tsukada S."/>
            <person name="Aono T."/>
            <person name="Akiba N."/>
            <person name="Lee KB."/>
            <person name="Liu CT."/>
            <person name="Toyazaki H."/>
            <person name="Oyaizu H."/>
        </authorList>
    </citation>
    <scope>NUCLEOTIDE SEQUENCE [LARGE SCALE GENOMIC DNA]</scope>
    <source>
        <strain evidence="5">ATCC 43989 / DSM 5975 / JCM 20966 / LMG 6465 / NBRC 14845 / NCIMB 13405 / ORS 571</strain>
    </source>
</reference>
<gene>
    <name evidence="4" type="ordered locus">AZC_1827</name>
</gene>
<dbReference type="InterPro" id="IPR010982">
    <property type="entry name" value="Lambda_DNA-bd_dom_sf"/>
</dbReference>
<dbReference type="CDD" id="cd00093">
    <property type="entry name" value="HTH_XRE"/>
    <property type="match status" value="1"/>
</dbReference>
<dbReference type="InterPro" id="IPR013096">
    <property type="entry name" value="Cupin_2"/>
</dbReference>
<evidence type="ECO:0000256" key="2">
    <source>
        <dbReference type="SAM" id="MobiDB-lite"/>
    </source>
</evidence>
<dbReference type="EMBL" id="AP009384">
    <property type="protein sequence ID" value="BAF87825.1"/>
    <property type="molecule type" value="Genomic_DNA"/>
</dbReference>
<dbReference type="CDD" id="cd02209">
    <property type="entry name" value="cupin_XRE_C"/>
    <property type="match status" value="1"/>
</dbReference>
<sequence>MLAPCRSLPLSSEETDKCSVKGSVMAQREKPPERGSGLEPGAHAITGQLGKTIQRLRKAYNLSLSDLAEQSGVAKSIISQIERNETNPTLATVWRLSQALDVTVERVLASSDEAPFVEKLTRADTPMLQSEDGLCRLAIIGWIKTVEWLQYYDFHAEPGGVLDSEGHQLGSIECLSVLEGELEVEVGGVIETAKAGETLRYRCDRQHVIRNVGGGHAHALMVCLLKAAVLD</sequence>
<dbReference type="SMART" id="SM00530">
    <property type="entry name" value="HTH_XRE"/>
    <property type="match status" value="1"/>
</dbReference>
<proteinExistence type="predicted"/>
<feature type="domain" description="HTH cro/C1-type" evidence="3">
    <location>
        <begin position="53"/>
        <end position="107"/>
    </location>
</feature>
<dbReference type="PROSITE" id="PS50943">
    <property type="entry name" value="HTH_CROC1"/>
    <property type="match status" value="1"/>
</dbReference>
<dbReference type="InterPro" id="IPR001387">
    <property type="entry name" value="Cro/C1-type_HTH"/>
</dbReference>
<dbReference type="AlphaFoldDB" id="A8I283"/>
<dbReference type="PANTHER" id="PTHR46797">
    <property type="entry name" value="HTH-TYPE TRANSCRIPTIONAL REGULATOR"/>
    <property type="match status" value="1"/>
</dbReference>
<keyword evidence="1" id="KW-0238">DNA-binding</keyword>
<reference evidence="4 5" key="3">
    <citation type="journal article" date="2008" name="BMC Genomics">
        <title>The genome of the versatile nitrogen fixer Azorhizobium caulinodans ORS571.</title>
        <authorList>
            <person name="Lee KB."/>
            <person name="Backer P.D."/>
            <person name="Aono T."/>
            <person name="Liu CT."/>
            <person name="Suzuki S."/>
            <person name="Suzuki T."/>
            <person name="Kaneko T."/>
            <person name="Yamada M."/>
            <person name="Tabata S."/>
            <person name="Kupfer D.M."/>
            <person name="Najar F.Z."/>
            <person name="Wiley G.B."/>
            <person name="Roe B."/>
            <person name="Binnewies T.T."/>
            <person name="Ussery D.W."/>
            <person name="D'Haeze W."/>
            <person name="Herder J.D."/>
            <person name="Gevers D."/>
            <person name="Vereecke D."/>
            <person name="Holsters M."/>
            <person name="Oyaizu H."/>
        </authorList>
    </citation>
    <scope>NUCLEOTIDE SEQUENCE [LARGE SCALE GENOMIC DNA]</scope>
    <source>
        <strain evidence="5">ATCC 43989 / DSM 5975 / JCM 20966 / LMG 6465 / NBRC 14845 / NCIMB 13405 / ORS 571</strain>
    </source>
</reference>
<reference evidence="4 5" key="1">
    <citation type="journal article" date="2007" name="Appl. Environ. Microbiol.">
        <title>Rhizobial factors required for stem nodule maturation and maintenance in Sesbania rostrata-Azorhizobium caulinodans ORS571 symbiosis.</title>
        <authorList>
            <person name="Suzuki S."/>
            <person name="Aono T."/>
            <person name="Lee KB."/>
            <person name="Suzuki T."/>
            <person name="Liu CT."/>
            <person name="Miwa H."/>
            <person name="Wakao S."/>
            <person name="Iki T."/>
            <person name="Oyaizu H."/>
        </authorList>
    </citation>
    <scope>NUCLEOTIDE SEQUENCE [LARGE SCALE GENOMIC DNA]</scope>
    <source>
        <strain evidence="5">ATCC 43989 / DSM 5975 / JCM 20966 / LMG 6465 / NBRC 14845 / NCIMB 13405 / ORS 571</strain>
    </source>
</reference>
<evidence type="ECO:0000259" key="3">
    <source>
        <dbReference type="PROSITE" id="PS50943"/>
    </source>
</evidence>
<dbReference type="eggNOG" id="COG1396">
    <property type="taxonomic scope" value="Bacteria"/>
</dbReference>
<dbReference type="GO" id="GO:0003700">
    <property type="term" value="F:DNA-binding transcription factor activity"/>
    <property type="evidence" value="ECO:0007669"/>
    <property type="project" value="TreeGrafter"/>
</dbReference>
<evidence type="ECO:0000313" key="5">
    <source>
        <dbReference type="Proteomes" id="UP000000270"/>
    </source>
</evidence>
<evidence type="ECO:0000256" key="1">
    <source>
        <dbReference type="ARBA" id="ARBA00023125"/>
    </source>
</evidence>
<accession>A8I283</accession>
<dbReference type="GO" id="GO:0005829">
    <property type="term" value="C:cytosol"/>
    <property type="evidence" value="ECO:0007669"/>
    <property type="project" value="TreeGrafter"/>
</dbReference>
<keyword evidence="5" id="KW-1185">Reference proteome</keyword>
<dbReference type="InterPro" id="IPR014710">
    <property type="entry name" value="RmlC-like_jellyroll"/>
</dbReference>
<dbReference type="SUPFAM" id="SSF51182">
    <property type="entry name" value="RmlC-like cupins"/>
    <property type="match status" value="1"/>
</dbReference>
<dbReference type="Gene3D" id="2.60.120.10">
    <property type="entry name" value="Jelly Rolls"/>
    <property type="match status" value="1"/>
</dbReference>
<dbReference type="InterPro" id="IPR011051">
    <property type="entry name" value="RmlC_Cupin_sf"/>
</dbReference>
<organism evidence="4 5">
    <name type="scientific">Azorhizobium caulinodans (strain ATCC 43989 / DSM 5975 / JCM 20966 / LMG 6465 / NBRC 14845 / NCIMB 13405 / ORS 571)</name>
    <dbReference type="NCBI Taxonomy" id="438753"/>
    <lineage>
        <taxon>Bacteria</taxon>
        <taxon>Pseudomonadati</taxon>
        <taxon>Pseudomonadota</taxon>
        <taxon>Alphaproteobacteria</taxon>
        <taxon>Hyphomicrobiales</taxon>
        <taxon>Xanthobacteraceae</taxon>
        <taxon>Azorhizobium</taxon>
    </lineage>
</organism>
<dbReference type="InterPro" id="IPR050807">
    <property type="entry name" value="TransReg_Diox_bact_type"/>
</dbReference>
<dbReference type="SUPFAM" id="SSF47413">
    <property type="entry name" value="lambda repressor-like DNA-binding domains"/>
    <property type="match status" value="1"/>
</dbReference>
<dbReference type="Proteomes" id="UP000000270">
    <property type="component" value="Chromosome"/>
</dbReference>
<dbReference type="Gene3D" id="1.10.260.40">
    <property type="entry name" value="lambda repressor-like DNA-binding domains"/>
    <property type="match status" value="1"/>
</dbReference>
<evidence type="ECO:0000313" key="4">
    <source>
        <dbReference type="EMBL" id="BAF87825.1"/>
    </source>
</evidence>
<dbReference type="PANTHER" id="PTHR46797:SF24">
    <property type="entry name" value="DNA-BINDING PHAGE PROTEIN"/>
    <property type="match status" value="1"/>
</dbReference>
<dbReference type="Pfam" id="PF01381">
    <property type="entry name" value="HTH_3"/>
    <property type="match status" value="1"/>
</dbReference>
<feature type="region of interest" description="Disordered" evidence="2">
    <location>
        <begin position="1"/>
        <end position="43"/>
    </location>
</feature>
<dbReference type="STRING" id="438753.AZC_1827"/>
<dbReference type="HOGENOM" id="CLU_085376_5_0_5"/>
<reference evidence="4 5" key="5">
    <citation type="journal article" date="2010" name="Appl. Environ. Microbiol.">
        <title>phrR-like gene praR of Azorhizobium caulinodans ORS571 is essential for symbiosis with Sesbania rostrata and is involved in expression of reb genes.</title>
        <authorList>
            <person name="Akiba N."/>
            <person name="Aono T."/>
            <person name="Toyazaki H."/>
            <person name="Sato S."/>
            <person name="Oyaizu H."/>
        </authorList>
    </citation>
    <scope>NUCLEOTIDE SEQUENCE [LARGE SCALE GENOMIC DNA]</scope>
    <source>
        <strain evidence="5">ATCC 43989 / DSM 5975 / JCM 20966 / LMG 6465 / NBRC 14845 / NCIMB 13405 / ORS 571</strain>
    </source>
</reference>
<dbReference type="eggNOG" id="COG1917">
    <property type="taxonomic scope" value="Bacteria"/>
</dbReference>